<organism evidence="1 2">
    <name type="scientific">Phytophthora infestans</name>
    <name type="common">Potato late blight agent</name>
    <name type="synonym">Botrytis infestans</name>
    <dbReference type="NCBI Taxonomy" id="4787"/>
    <lineage>
        <taxon>Eukaryota</taxon>
        <taxon>Sar</taxon>
        <taxon>Stramenopiles</taxon>
        <taxon>Oomycota</taxon>
        <taxon>Peronosporomycetes</taxon>
        <taxon>Peronosporales</taxon>
        <taxon>Peronosporaceae</taxon>
        <taxon>Phytophthora</taxon>
    </lineage>
</organism>
<proteinExistence type="predicted"/>
<sequence>MLTRSMREFDYHGDQTPRQAHVQVFLPGNSDTMIITDAKTERRLETSSCWGIDPSWDVHDVLEDTGITKTAHEVLYLFDREYGSDSHLNQLTERRCATTQRT</sequence>
<comment type="caution">
    <text evidence="1">The sequence shown here is derived from an EMBL/GenBank/DDBJ whole genome shotgun (WGS) entry which is preliminary data.</text>
</comment>
<protein>
    <submittedName>
        <fullName evidence="1">Uncharacterized protein</fullName>
    </submittedName>
</protein>
<evidence type="ECO:0000313" key="1">
    <source>
        <dbReference type="EMBL" id="KAF4138166.1"/>
    </source>
</evidence>
<gene>
    <name evidence="1" type="ORF">GN958_ATG12644</name>
</gene>
<evidence type="ECO:0000313" key="2">
    <source>
        <dbReference type="Proteomes" id="UP000704712"/>
    </source>
</evidence>
<dbReference type="AlphaFoldDB" id="A0A8S9UBX6"/>
<dbReference type="EMBL" id="JAACNO010001725">
    <property type="protein sequence ID" value="KAF4138166.1"/>
    <property type="molecule type" value="Genomic_DNA"/>
</dbReference>
<reference evidence="1" key="1">
    <citation type="submission" date="2020-03" db="EMBL/GenBank/DDBJ databases">
        <title>Hybrid Assembly of Korean Phytophthora infestans isolates.</title>
        <authorList>
            <person name="Prokchorchik M."/>
            <person name="Lee Y."/>
            <person name="Seo J."/>
            <person name="Cho J.-H."/>
            <person name="Park Y.-E."/>
            <person name="Jang D.-C."/>
            <person name="Im J.-S."/>
            <person name="Choi J.-G."/>
            <person name="Park H.-J."/>
            <person name="Lee G.-B."/>
            <person name="Lee Y.-G."/>
            <person name="Hong S.-Y."/>
            <person name="Cho K."/>
            <person name="Sohn K.H."/>
        </authorList>
    </citation>
    <scope>NUCLEOTIDE SEQUENCE</scope>
    <source>
        <strain evidence="1">KR_2_A2</strain>
    </source>
</reference>
<dbReference type="Proteomes" id="UP000704712">
    <property type="component" value="Unassembled WGS sequence"/>
</dbReference>
<name>A0A8S9UBX6_PHYIN</name>
<accession>A0A8S9UBX6</accession>